<sequence>MNKMPGSSNKTMTAPDFNRDGATPMMVQFLELKEQYQDCLLFYRMGDFYELFFDDAVKAAEALDIALTKRGKHQGNDIPMAGVPVHSHETYLQRLIRKGFRVAVCEQMEDPAEAKKRGAKSVVKRDVVRLITPGTLTEDSLLDARRHNYLAAIADVRGKMGVAWLDISTGDFYVQPCTLPGLGAALARLDPGEVLISDRLLNRSEMFDLYNDYKNIITPQPAARFDPANAELRLKKLYDVAALDAFGGFETAELSAAGALIDYIELTQKGQMPRLSPPTRMAQGAAMEIDAATRRSLELTQTQTGERKGSLLSVIDRTRTGAGARLLAARLSAPLTEADSINRRLDLVSYFHDHDDLRTDLRASLSECPDIERALSRLSIGRGGPRDLASLRDGLACAFAIRNLLDHPASNSLDTLPASLNDHLSEMGHHGDLVDLLRRALAESLPLMARDGGFIATGYHPPLDELRMLSSESKKLIANLQARYIEQTAISSLKVKHNNVLGYFIEVPAKQGDKMMEVDEFIHRQTMANAVRFTTVALSELEGRVSKAGDQAMALELDLFADLVTSVLVHADPIARCAQALAGLDVSSSLGELARDQGCVRPIIDNSLSFDIRAGRHPVVEAALKNAGESPFVANDCRLEDEQKLWLITGPNMAGKSTFLRQNALIAVMAQIGAFVPAQSAHIGAIDRLFSRVGAADDLARGRSTFMVEMVETAAIINQATDRSLVILDEIGRGTSTFDGLSIAWAVVENLHEVNKCRGLFATHYHELTALAAKLDHLSCHTMLIKEWQEEVVFLHEVGPGSADRSYGIHVAQLAGLPKAVIKRAEQVLKTLEKGQQGSGVAKLADDLPLFAAAMAQVEKEEKSSAPALSDQQKALLSAMDDMDPDDMSPRDALDALYRLRALQKQAAT</sequence>
<dbReference type="GO" id="GO:0006298">
    <property type="term" value="P:mismatch repair"/>
    <property type="evidence" value="ECO:0007669"/>
    <property type="project" value="UniProtKB-UniRule"/>
</dbReference>
<dbReference type="NCBIfam" id="TIGR01070">
    <property type="entry name" value="mutS1"/>
    <property type="match status" value="1"/>
</dbReference>
<evidence type="ECO:0000256" key="6">
    <source>
        <dbReference type="ARBA" id="ARBA00023125"/>
    </source>
</evidence>
<dbReference type="InterPro" id="IPR017261">
    <property type="entry name" value="DNA_mismatch_repair_MutS/MSH"/>
</dbReference>
<evidence type="ECO:0000256" key="4">
    <source>
        <dbReference type="ARBA" id="ARBA00022763"/>
    </source>
</evidence>
<comment type="function">
    <text evidence="8 9">This protein is involved in the repair of mismatches in DNA. It is possible that it carries out the mismatch recognition step. This protein has a weak ATPase activity.</text>
</comment>
<dbReference type="SUPFAM" id="SSF52540">
    <property type="entry name" value="P-loop containing nucleoside triphosphate hydrolases"/>
    <property type="match status" value="1"/>
</dbReference>
<dbReference type="GO" id="GO:0005829">
    <property type="term" value="C:cytosol"/>
    <property type="evidence" value="ECO:0007669"/>
    <property type="project" value="TreeGrafter"/>
</dbReference>
<dbReference type="PROSITE" id="PS00486">
    <property type="entry name" value="DNA_MISMATCH_REPAIR_2"/>
    <property type="match status" value="1"/>
</dbReference>
<dbReference type="Pfam" id="PF05188">
    <property type="entry name" value="MutS_II"/>
    <property type="match status" value="1"/>
</dbReference>
<dbReference type="GO" id="GO:0005524">
    <property type="term" value="F:ATP binding"/>
    <property type="evidence" value="ECO:0007669"/>
    <property type="project" value="UniProtKB-UniRule"/>
</dbReference>
<dbReference type="OrthoDB" id="9802448at2"/>
<evidence type="ECO:0000256" key="2">
    <source>
        <dbReference type="ARBA" id="ARBA00021982"/>
    </source>
</evidence>
<evidence type="ECO:0000256" key="8">
    <source>
        <dbReference type="ARBA" id="ARBA00024647"/>
    </source>
</evidence>
<dbReference type="InterPro" id="IPR036678">
    <property type="entry name" value="MutS_con_dom_sf"/>
</dbReference>
<comment type="similarity">
    <text evidence="1 9 10">Belongs to the DNA mismatch repair MutS family.</text>
</comment>
<comment type="caution">
    <text evidence="13">The sequence shown here is derived from an EMBL/GenBank/DDBJ whole genome shotgun (WGS) entry which is preliminary data.</text>
</comment>
<evidence type="ECO:0000256" key="3">
    <source>
        <dbReference type="ARBA" id="ARBA00022741"/>
    </source>
</evidence>
<protein>
    <recommendedName>
        <fullName evidence="2 9">DNA mismatch repair protein MutS</fullName>
    </recommendedName>
</protein>
<dbReference type="AlphaFoldDB" id="A0A1Y2L3L1"/>
<keyword evidence="6 9" id="KW-0238">DNA-binding</keyword>
<keyword evidence="5 9" id="KW-0067">ATP-binding</keyword>
<dbReference type="Gene3D" id="3.40.50.300">
    <property type="entry name" value="P-loop containing nucleotide triphosphate hydrolases"/>
    <property type="match status" value="1"/>
</dbReference>
<evidence type="ECO:0000259" key="12">
    <source>
        <dbReference type="PROSITE" id="PS00486"/>
    </source>
</evidence>
<dbReference type="InterPro" id="IPR007696">
    <property type="entry name" value="DNA_mismatch_repair_MutS_core"/>
</dbReference>
<dbReference type="SMART" id="SM00534">
    <property type="entry name" value="MUTSac"/>
    <property type="match status" value="1"/>
</dbReference>
<dbReference type="PIRSF" id="PIRSF037677">
    <property type="entry name" value="DNA_mis_repair_Msh6"/>
    <property type="match status" value="1"/>
</dbReference>
<dbReference type="FunFam" id="3.40.50.300:FF:000870">
    <property type="entry name" value="MutS protein homolog 4"/>
    <property type="match status" value="1"/>
</dbReference>
<dbReference type="InterPro" id="IPR007861">
    <property type="entry name" value="DNA_mismatch_repair_MutS_clamp"/>
</dbReference>
<dbReference type="SMART" id="SM00533">
    <property type="entry name" value="MUTSd"/>
    <property type="match status" value="1"/>
</dbReference>
<dbReference type="FunFam" id="3.40.1170.10:FF:000001">
    <property type="entry name" value="DNA mismatch repair protein MutS"/>
    <property type="match status" value="1"/>
</dbReference>
<keyword evidence="14" id="KW-1185">Reference proteome</keyword>
<proteinExistence type="inferred from homology"/>
<evidence type="ECO:0000256" key="5">
    <source>
        <dbReference type="ARBA" id="ARBA00022840"/>
    </source>
</evidence>
<dbReference type="GO" id="GO:0140664">
    <property type="term" value="F:ATP-dependent DNA damage sensor activity"/>
    <property type="evidence" value="ECO:0007669"/>
    <property type="project" value="InterPro"/>
</dbReference>
<dbReference type="GO" id="GO:0030983">
    <property type="term" value="F:mismatched DNA binding"/>
    <property type="evidence" value="ECO:0007669"/>
    <property type="project" value="InterPro"/>
</dbReference>
<organism evidence="13 14">
    <name type="scientific">Thalassospira mesophila</name>
    <dbReference type="NCBI Taxonomy" id="1293891"/>
    <lineage>
        <taxon>Bacteria</taxon>
        <taxon>Pseudomonadati</taxon>
        <taxon>Pseudomonadota</taxon>
        <taxon>Alphaproteobacteria</taxon>
        <taxon>Rhodospirillales</taxon>
        <taxon>Thalassospiraceae</taxon>
        <taxon>Thalassospira</taxon>
    </lineage>
</organism>
<dbReference type="InterPro" id="IPR005748">
    <property type="entry name" value="DNA_mismatch_repair_MutS"/>
</dbReference>
<dbReference type="InterPro" id="IPR027417">
    <property type="entry name" value="P-loop_NTPase"/>
</dbReference>
<keyword evidence="4 9" id="KW-0227">DNA damage</keyword>
<dbReference type="InterPro" id="IPR036187">
    <property type="entry name" value="DNA_mismatch_repair_MutS_sf"/>
</dbReference>
<evidence type="ECO:0000256" key="1">
    <source>
        <dbReference type="ARBA" id="ARBA00006271"/>
    </source>
</evidence>
<evidence type="ECO:0000256" key="10">
    <source>
        <dbReference type="RuleBase" id="RU003756"/>
    </source>
</evidence>
<dbReference type="Proteomes" id="UP000193391">
    <property type="component" value="Unassembled WGS sequence"/>
</dbReference>
<accession>A0A1Y2L3L1</accession>
<keyword evidence="3 9" id="KW-0547">Nucleotide-binding</keyword>
<dbReference type="Pfam" id="PF00488">
    <property type="entry name" value="MutS_V"/>
    <property type="match status" value="1"/>
</dbReference>
<dbReference type="PANTHER" id="PTHR11361">
    <property type="entry name" value="DNA MISMATCH REPAIR PROTEIN MUTS FAMILY MEMBER"/>
    <property type="match status" value="1"/>
</dbReference>
<feature type="domain" description="DNA mismatch repair proteins mutS family" evidence="12">
    <location>
        <begin position="724"/>
        <end position="740"/>
    </location>
</feature>
<dbReference type="Gene3D" id="3.30.420.110">
    <property type="entry name" value="MutS, connector domain"/>
    <property type="match status" value="1"/>
</dbReference>
<dbReference type="PANTHER" id="PTHR11361:SF34">
    <property type="entry name" value="DNA MISMATCH REPAIR PROTEIN MSH1, MITOCHONDRIAL"/>
    <property type="match status" value="1"/>
</dbReference>
<dbReference type="Gene3D" id="3.40.1170.10">
    <property type="entry name" value="DNA repair protein MutS, domain I"/>
    <property type="match status" value="1"/>
</dbReference>
<gene>
    <name evidence="9" type="primary">mutS</name>
    <name evidence="13" type="ORF">TMES_00990</name>
</gene>
<reference evidence="13 14" key="1">
    <citation type="submission" date="2014-03" db="EMBL/GenBank/DDBJ databases">
        <title>The draft genome sequence of Thalassospira mesophila JCM 18969.</title>
        <authorList>
            <person name="Lai Q."/>
            <person name="Shao Z."/>
        </authorList>
    </citation>
    <scope>NUCLEOTIDE SEQUENCE [LARGE SCALE GENOMIC DNA]</scope>
    <source>
        <strain evidence="13 14">JCM 18969</strain>
    </source>
</reference>
<dbReference type="Pfam" id="PF01624">
    <property type="entry name" value="MutS_I"/>
    <property type="match status" value="1"/>
</dbReference>
<dbReference type="InterPro" id="IPR045076">
    <property type="entry name" value="MutS"/>
</dbReference>
<dbReference type="Pfam" id="PF05192">
    <property type="entry name" value="MutS_III"/>
    <property type="match status" value="1"/>
</dbReference>
<dbReference type="SUPFAM" id="SSF53150">
    <property type="entry name" value="DNA repair protein MutS, domain II"/>
    <property type="match status" value="1"/>
</dbReference>
<evidence type="ECO:0000313" key="13">
    <source>
        <dbReference type="EMBL" id="OSQ40416.1"/>
    </source>
</evidence>
<dbReference type="Pfam" id="PF05190">
    <property type="entry name" value="MutS_IV"/>
    <property type="match status" value="1"/>
</dbReference>
<dbReference type="EMBL" id="JFKA01000001">
    <property type="protein sequence ID" value="OSQ40416.1"/>
    <property type="molecule type" value="Genomic_DNA"/>
</dbReference>
<dbReference type="SUPFAM" id="SSF48334">
    <property type="entry name" value="DNA repair protein MutS, domain III"/>
    <property type="match status" value="1"/>
</dbReference>
<dbReference type="Gene3D" id="1.10.1420.10">
    <property type="match status" value="2"/>
</dbReference>
<dbReference type="InterPro" id="IPR000432">
    <property type="entry name" value="DNA_mismatch_repair_MutS_C"/>
</dbReference>
<dbReference type="Gene3D" id="6.10.140.430">
    <property type="match status" value="1"/>
</dbReference>
<evidence type="ECO:0000256" key="7">
    <source>
        <dbReference type="ARBA" id="ARBA00023204"/>
    </source>
</evidence>
<feature type="binding site" evidence="9">
    <location>
        <begin position="650"/>
        <end position="657"/>
    </location>
    <ligand>
        <name>ATP</name>
        <dbReference type="ChEBI" id="CHEBI:30616"/>
    </ligand>
</feature>
<dbReference type="CDD" id="cd03284">
    <property type="entry name" value="ABC_MutS1"/>
    <property type="match status" value="1"/>
</dbReference>
<dbReference type="HAMAP" id="MF_00096">
    <property type="entry name" value="MutS"/>
    <property type="match status" value="1"/>
</dbReference>
<dbReference type="GO" id="GO:0003684">
    <property type="term" value="F:damaged DNA binding"/>
    <property type="evidence" value="ECO:0007669"/>
    <property type="project" value="UniProtKB-UniRule"/>
</dbReference>
<evidence type="ECO:0000256" key="9">
    <source>
        <dbReference type="HAMAP-Rule" id="MF_00096"/>
    </source>
</evidence>
<keyword evidence="7 9" id="KW-0234">DNA repair</keyword>
<dbReference type="SUPFAM" id="SSF55271">
    <property type="entry name" value="DNA repair protein MutS, domain I"/>
    <property type="match status" value="1"/>
</dbReference>
<dbReference type="InterPro" id="IPR016151">
    <property type="entry name" value="DNA_mismatch_repair_MutS_N"/>
</dbReference>
<dbReference type="InterPro" id="IPR007695">
    <property type="entry name" value="DNA_mismatch_repair_MutS-lik_N"/>
</dbReference>
<dbReference type="NCBIfam" id="NF003810">
    <property type="entry name" value="PRK05399.1"/>
    <property type="match status" value="1"/>
</dbReference>
<dbReference type="STRING" id="1293891.TMES_00990"/>
<name>A0A1Y2L3L1_9PROT</name>
<dbReference type="InterPro" id="IPR007860">
    <property type="entry name" value="DNA_mmatch_repair_MutS_con_dom"/>
</dbReference>
<feature type="region of interest" description="Disordered" evidence="11">
    <location>
        <begin position="862"/>
        <end position="891"/>
    </location>
</feature>
<evidence type="ECO:0000313" key="14">
    <source>
        <dbReference type="Proteomes" id="UP000193391"/>
    </source>
</evidence>
<evidence type="ECO:0000256" key="11">
    <source>
        <dbReference type="SAM" id="MobiDB-lite"/>
    </source>
</evidence>